<dbReference type="PANTHER" id="PTHR23082:SF0">
    <property type="entry name" value="GENERAL TRANSCRIPTION FACTOR 3C POLYPEPTIDE 3"/>
    <property type="match status" value="1"/>
</dbReference>
<keyword evidence="3" id="KW-1185">Reference proteome</keyword>
<accession>A0A1R0H022</accession>
<dbReference type="InterPro" id="IPR039340">
    <property type="entry name" value="Tfc4/TFIIIC-102/Sfc4"/>
</dbReference>
<dbReference type="AlphaFoldDB" id="A0A1R0H022"/>
<dbReference type="Proteomes" id="UP000187455">
    <property type="component" value="Unassembled WGS sequence"/>
</dbReference>
<dbReference type="PROSITE" id="PS50005">
    <property type="entry name" value="TPR"/>
    <property type="match status" value="1"/>
</dbReference>
<reference evidence="2 3" key="1">
    <citation type="journal article" date="2016" name="Mol. Biol. Evol.">
        <title>Genome-Wide Survey of Gut Fungi (Harpellales) Reveals the First Horizontally Transferred Ubiquitin Gene from a Mosquito Host.</title>
        <authorList>
            <person name="Wang Y."/>
            <person name="White M.M."/>
            <person name="Kvist S."/>
            <person name="Moncalvo J.M."/>
        </authorList>
    </citation>
    <scope>NUCLEOTIDE SEQUENCE [LARGE SCALE GENOMIC DNA]</scope>
    <source>
        <strain evidence="2 3">ALG-7-W6</strain>
    </source>
</reference>
<feature type="repeat" description="TPR" evidence="1">
    <location>
        <begin position="182"/>
        <end position="215"/>
    </location>
</feature>
<dbReference type="Pfam" id="PF13181">
    <property type="entry name" value="TPR_8"/>
    <property type="match status" value="1"/>
</dbReference>
<dbReference type="OrthoDB" id="9991317at2759"/>
<organism evidence="2 3">
    <name type="scientific">Smittium mucronatum</name>
    <dbReference type="NCBI Taxonomy" id="133383"/>
    <lineage>
        <taxon>Eukaryota</taxon>
        <taxon>Fungi</taxon>
        <taxon>Fungi incertae sedis</taxon>
        <taxon>Zoopagomycota</taxon>
        <taxon>Kickxellomycotina</taxon>
        <taxon>Harpellomycetes</taxon>
        <taxon>Harpellales</taxon>
        <taxon>Legeriomycetaceae</taxon>
        <taxon>Smittium</taxon>
    </lineage>
</organism>
<comment type="caution">
    <text evidence="2">The sequence shown here is derived from an EMBL/GenBank/DDBJ whole genome shotgun (WGS) entry which is preliminary data.</text>
</comment>
<sequence length="410" mass="46938">MGSVPQAVSMLETVSESNVFSFDTRHRLEFRLAMLSIALYDGNSKLVYDSLRWFTGTKPTSGAIYKLIGSIINRGLKYSYQFSLAISLKFFRRQINILFDIISKDKELKEIFSRKDLLNNDKYPILLDRERSTSDYLQKVKAESKNLDDFLWEKYLDIKEYNFDLIGIISQNQYKVSLADVKSMFVLLGHLAVSSRTYKSAISMYLTALSLDPEDSSLCLALSSVYLIDSVNKRDTTRHRKVSISLHFIFKYAKLREKELLETSGYSTGDNDDVANINASSKETSNPFPGIRIPQFQIPREESDRIFVYQGSNSDQGIDIASWVKSQEVAYNLARSFHGLRILYLAIPYYERVLELHEIKTENIEASDGNYESLQQGPYTRQAAYNLSQIYASSGSFGLAQILYLKYLVI</sequence>
<gene>
    <name evidence="2" type="ORF">AYI68_g3388</name>
</gene>
<evidence type="ECO:0000313" key="3">
    <source>
        <dbReference type="Proteomes" id="UP000187455"/>
    </source>
</evidence>
<dbReference type="InterPro" id="IPR019734">
    <property type="entry name" value="TPR_rpt"/>
</dbReference>
<dbReference type="PANTHER" id="PTHR23082">
    <property type="entry name" value="TRANSCRIPTION INITIATION FACTOR IIIC TFIIIC , POLYPEPTIDE 3-RELATED"/>
    <property type="match status" value="1"/>
</dbReference>
<dbReference type="SUPFAM" id="SSF48452">
    <property type="entry name" value="TPR-like"/>
    <property type="match status" value="1"/>
</dbReference>
<evidence type="ECO:0000256" key="1">
    <source>
        <dbReference type="PROSITE-ProRule" id="PRU00339"/>
    </source>
</evidence>
<dbReference type="EMBL" id="LSSL01001487">
    <property type="protein sequence ID" value="OLY82491.1"/>
    <property type="molecule type" value="Genomic_DNA"/>
</dbReference>
<dbReference type="Gene3D" id="1.25.40.10">
    <property type="entry name" value="Tetratricopeptide repeat domain"/>
    <property type="match status" value="1"/>
</dbReference>
<name>A0A1R0H022_9FUNG</name>
<keyword evidence="1" id="KW-0802">TPR repeat</keyword>
<dbReference type="STRING" id="133383.A0A1R0H022"/>
<evidence type="ECO:0000313" key="2">
    <source>
        <dbReference type="EMBL" id="OLY82491.1"/>
    </source>
</evidence>
<dbReference type="InterPro" id="IPR011990">
    <property type="entry name" value="TPR-like_helical_dom_sf"/>
</dbReference>
<proteinExistence type="predicted"/>
<protein>
    <submittedName>
        <fullName evidence="2">General transcription factor 3C polypeptide 3</fullName>
    </submittedName>
</protein>
<dbReference type="GO" id="GO:0000127">
    <property type="term" value="C:transcription factor TFIIIC complex"/>
    <property type="evidence" value="ECO:0007669"/>
    <property type="project" value="TreeGrafter"/>
</dbReference>
<dbReference type="GO" id="GO:0006383">
    <property type="term" value="P:transcription by RNA polymerase III"/>
    <property type="evidence" value="ECO:0007669"/>
    <property type="project" value="InterPro"/>
</dbReference>